<reference evidence="1" key="1">
    <citation type="submission" date="2015-10" db="EMBL/GenBank/DDBJ databases">
        <title>Colistin resistant Pseudomonas aeruginosa ST 654 with blaNDM-1 arrives in North America.</title>
        <authorList>
            <person name="Mataseje L.F."/>
            <person name="Peirano G."/>
            <person name="Church D.L."/>
            <person name="Conly J."/>
            <person name="Mulvey M.R."/>
            <person name="Pitout J.D."/>
        </authorList>
    </citation>
    <scope>NUCLEOTIDE SEQUENCE</scope>
    <source>
        <strain evidence="1">N15-01091</strain>
        <plasmid evidence="1">pNDM15-1091</plasmid>
    </source>
</reference>
<dbReference type="EMBL" id="CP012903">
    <property type="protein sequence ID" value="ALV81847.1"/>
    <property type="molecule type" value="Genomic_DNA"/>
</dbReference>
<geneLocation type="plasmid" evidence="1">
    <name>pNDM15-1091</name>
</geneLocation>
<gene>
    <name evidence="1" type="ORF">AOY08_100132</name>
</gene>
<keyword evidence="1" id="KW-0614">Plasmid</keyword>
<name>A0A0U3TXM9_PRORE</name>
<dbReference type="AlphaFoldDB" id="A0A0U3TXM9"/>
<organism evidence="1">
    <name type="scientific">Providencia rettgeri</name>
    <dbReference type="NCBI Taxonomy" id="587"/>
    <lineage>
        <taxon>Bacteria</taxon>
        <taxon>Pseudomonadati</taxon>
        <taxon>Pseudomonadota</taxon>
        <taxon>Gammaproteobacteria</taxon>
        <taxon>Enterobacterales</taxon>
        <taxon>Morganellaceae</taxon>
        <taxon>Providencia</taxon>
    </lineage>
</organism>
<proteinExistence type="predicted"/>
<sequence>MYLRYFSGLMGYDTGFHPDQKQVVLSDLLQPESAVSSCQLQVRGVMGNPKAIAPMAHSPSKERTSGNSGNYPAGFADCAYQLADYRCDQATDP</sequence>
<accession>A0A0U3TXM9</accession>
<protein>
    <submittedName>
        <fullName evidence="1">Uncharacterized protein</fullName>
    </submittedName>
</protein>
<evidence type="ECO:0000313" key="1">
    <source>
        <dbReference type="EMBL" id="ALV81847.1"/>
    </source>
</evidence>